<dbReference type="GO" id="GO:0003677">
    <property type="term" value="F:DNA binding"/>
    <property type="evidence" value="ECO:0007669"/>
    <property type="project" value="InterPro"/>
</dbReference>
<evidence type="ECO:0000259" key="5">
    <source>
        <dbReference type="PROSITE" id="PS50048"/>
    </source>
</evidence>
<dbReference type="GO" id="GO:0008270">
    <property type="term" value="F:zinc ion binding"/>
    <property type="evidence" value="ECO:0007669"/>
    <property type="project" value="InterPro"/>
</dbReference>
<proteinExistence type="predicted"/>
<evidence type="ECO:0000313" key="6">
    <source>
        <dbReference type="EMBL" id="CAG9989745.1"/>
    </source>
</evidence>
<keyword evidence="7" id="KW-1185">Reference proteome</keyword>
<dbReference type="Pfam" id="PF00172">
    <property type="entry name" value="Zn_clus"/>
    <property type="match status" value="1"/>
</dbReference>
<comment type="caution">
    <text evidence="6">The sequence shown here is derived from an EMBL/GenBank/DDBJ whole genome shotgun (WGS) entry which is preliminary data.</text>
</comment>
<gene>
    <name evidence="6" type="ORF">CBYS24578_00005393</name>
</gene>
<feature type="region of interest" description="Disordered" evidence="4">
    <location>
        <begin position="251"/>
        <end position="280"/>
    </location>
</feature>
<dbReference type="CDD" id="cd12148">
    <property type="entry name" value="fungal_TF_MHR"/>
    <property type="match status" value="1"/>
</dbReference>
<dbReference type="PROSITE" id="PS00463">
    <property type="entry name" value="ZN2_CY6_FUNGAL_1"/>
    <property type="match status" value="1"/>
</dbReference>
<dbReference type="CDD" id="cd00067">
    <property type="entry name" value="GAL4"/>
    <property type="match status" value="1"/>
</dbReference>
<dbReference type="GO" id="GO:0005634">
    <property type="term" value="C:nucleus"/>
    <property type="evidence" value="ECO:0007669"/>
    <property type="project" value="UniProtKB-SubCell"/>
</dbReference>
<evidence type="ECO:0000256" key="4">
    <source>
        <dbReference type="SAM" id="MobiDB-lite"/>
    </source>
</evidence>
<evidence type="ECO:0000256" key="3">
    <source>
        <dbReference type="ARBA" id="ARBA00023242"/>
    </source>
</evidence>
<organism evidence="6 7">
    <name type="scientific">Clonostachys byssicola</name>
    <dbReference type="NCBI Taxonomy" id="160290"/>
    <lineage>
        <taxon>Eukaryota</taxon>
        <taxon>Fungi</taxon>
        <taxon>Dikarya</taxon>
        <taxon>Ascomycota</taxon>
        <taxon>Pezizomycotina</taxon>
        <taxon>Sordariomycetes</taxon>
        <taxon>Hypocreomycetidae</taxon>
        <taxon>Hypocreales</taxon>
        <taxon>Bionectriaceae</taxon>
        <taxon>Clonostachys</taxon>
    </lineage>
</organism>
<dbReference type="Pfam" id="PF04082">
    <property type="entry name" value="Fungal_trans"/>
    <property type="match status" value="1"/>
</dbReference>
<keyword evidence="2" id="KW-0479">Metal-binding</keyword>
<dbReference type="InterPro" id="IPR007219">
    <property type="entry name" value="XnlR_reg_dom"/>
</dbReference>
<evidence type="ECO:0000313" key="7">
    <source>
        <dbReference type="Proteomes" id="UP000754883"/>
    </source>
</evidence>
<comment type="subcellular location">
    <subcellularLocation>
        <location evidence="1">Nucleus</location>
    </subcellularLocation>
</comment>
<feature type="domain" description="Zn(2)-C6 fungal-type" evidence="5">
    <location>
        <begin position="62"/>
        <end position="91"/>
    </location>
</feature>
<dbReference type="PROSITE" id="PS50048">
    <property type="entry name" value="ZN2_CY6_FUNGAL_2"/>
    <property type="match status" value="1"/>
</dbReference>
<keyword evidence="3" id="KW-0539">Nucleus</keyword>
<dbReference type="SMART" id="SM00066">
    <property type="entry name" value="GAL4"/>
    <property type="match status" value="1"/>
</dbReference>
<dbReference type="EMBL" id="CABFNO020001467">
    <property type="protein sequence ID" value="CAG9989745.1"/>
    <property type="molecule type" value="Genomic_DNA"/>
</dbReference>
<evidence type="ECO:0000256" key="2">
    <source>
        <dbReference type="ARBA" id="ARBA00022723"/>
    </source>
</evidence>
<dbReference type="SUPFAM" id="SSF57701">
    <property type="entry name" value="Zn2/Cys6 DNA-binding domain"/>
    <property type="match status" value="1"/>
</dbReference>
<feature type="compositionally biased region" description="Acidic residues" evidence="4">
    <location>
        <begin position="256"/>
        <end position="265"/>
    </location>
</feature>
<dbReference type="GO" id="GO:0000981">
    <property type="term" value="F:DNA-binding transcription factor activity, RNA polymerase II-specific"/>
    <property type="evidence" value="ECO:0007669"/>
    <property type="project" value="InterPro"/>
</dbReference>
<dbReference type="InterPro" id="IPR001138">
    <property type="entry name" value="Zn2Cys6_DnaBD"/>
</dbReference>
<dbReference type="InterPro" id="IPR050613">
    <property type="entry name" value="Sec_Metabolite_Reg"/>
</dbReference>
<reference evidence="6 7" key="2">
    <citation type="submission" date="2021-10" db="EMBL/GenBank/DDBJ databases">
        <authorList>
            <person name="Piombo E."/>
        </authorList>
    </citation>
    <scope>NUCLEOTIDE SEQUENCE [LARGE SCALE GENOMIC DNA]</scope>
</reference>
<dbReference type="OrthoDB" id="3989227at2759"/>
<feature type="compositionally biased region" description="Polar residues" evidence="4">
    <location>
        <begin position="166"/>
        <end position="176"/>
    </location>
</feature>
<accession>A0A9N9Y436</accession>
<evidence type="ECO:0000256" key="1">
    <source>
        <dbReference type="ARBA" id="ARBA00004123"/>
    </source>
</evidence>
<dbReference type="InterPro" id="IPR036864">
    <property type="entry name" value="Zn2-C6_fun-type_DNA-bd_sf"/>
</dbReference>
<feature type="region of interest" description="Disordered" evidence="4">
    <location>
        <begin position="141"/>
        <end position="211"/>
    </location>
</feature>
<dbReference type="Gene3D" id="4.10.240.10">
    <property type="entry name" value="Zn(2)-C6 fungal-type DNA-binding domain"/>
    <property type="match status" value="1"/>
</dbReference>
<name>A0A9N9Y436_9HYPO</name>
<protein>
    <recommendedName>
        <fullName evidence="5">Zn(2)-C6 fungal-type domain-containing protein</fullName>
    </recommendedName>
</protein>
<dbReference type="GO" id="GO:0006351">
    <property type="term" value="P:DNA-templated transcription"/>
    <property type="evidence" value="ECO:0007669"/>
    <property type="project" value="InterPro"/>
</dbReference>
<dbReference type="PANTHER" id="PTHR31001:SF50">
    <property type="entry name" value="ZN(II)2CYS6 TRANSCRIPTION FACTOR (EUROFUNG)"/>
    <property type="match status" value="1"/>
</dbReference>
<dbReference type="SMART" id="SM00906">
    <property type="entry name" value="Fungal_trans"/>
    <property type="match status" value="1"/>
</dbReference>
<dbReference type="Proteomes" id="UP000754883">
    <property type="component" value="Unassembled WGS sequence"/>
</dbReference>
<dbReference type="PANTHER" id="PTHR31001">
    <property type="entry name" value="UNCHARACTERIZED TRANSCRIPTIONAL REGULATORY PROTEIN"/>
    <property type="match status" value="1"/>
</dbReference>
<reference evidence="7" key="1">
    <citation type="submission" date="2019-06" db="EMBL/GenBank/DDBJ databases">
        <authorList>
            <person name="Broberg M."/>
        </authorList>
    </citation>
    <scope>NUCLEOTIDE SEQUENCE [LARGE SCALE GENOMIC DNA]</scope>
</reference>
<feature type="compositionally biased region" description="Low complexity" evidence="4">
    <location>
        <begin position="184"/>
        <end position="193"/>
    </location>
</feature>
<feature type="region of interest" description="Disordered" evidence="4">
    <location>
        <begin position="92"/>
        <end position="119"/>
    </location>
</feature>
<feature type="compositionally biased region" description="Polar residues" evidence="4">
    <location>
        <begin position="29"/>
        <end position="40"/>
    </location>
</feature>
<dbReference type="AlphaFoldDB" id="A0A9N9Y436"/>
<feature type="region of interest" description="Disordered" evidence="4">
    <location>
        <begin position="1"/>
        <end position="60"/>
    </location>
</feature>
<sequence length="937" mass="105138">MASAFKLDGQGPAHGNTNTPSPQMHHLDSPSNATVYQTTGPDAHTSPILATDGSGPAVNPRSCVTCRRRKVRCDKQMPCSNCRRALIPCVFPAPGRAPRQPRPRDPNAPPKNTSQREAELVKRLRKLEGIVEELSGQIDFEGVAKPSSPGESPEASNAGAAGVRRTSANIQGSISRRGTERNAPGSSGSGPSPKDTDSVSDMGSDAAHKRDVSQQLGRLVLNDHKGSTRYVSYGFWSKLNDELESLRNDYQKVTDEESDYSDYEETPVHSPEGPPGSSGDHHAFIFGYKSADVDLRGCHPLPSHIPFLWSVFRENVDPLIKILHVPTMEEILRDARKNPSDLSPGNAALVFAIYYSAVVSMEPEEVRTNFNSEKDDLLKRYRFALEQSLAKADFLNSSELVVLQAFTIFITVVRRFDRSRFCWTLLALLIRIAHGMGLHRDGSQLGLTPFETEMRRRLWWGILALDLRSAEELGTELSISETSYDTQLFLNINDSDIHPAMKEPPAPREGRTDTSTVLVRYEMMVLTRRLFTDLPSKNNQISHADLVNMQTQLYQRIKERYLAYAKGDSDPLWWMGATVIRIIMAKMRLFMYQQTMFPGADAELSCDIRQSIYLASIEILELSTKLDSDAKCKQYKWLFLTYSNWFCLAFNLIETCRRPWTPLVERAWEIVTRFDNDSIHFTKNPGHSAILLPMHKLFARAKRHRAAELARFQADPEEARHLDFEEQLHPTDSRFGPIPGYETRMDDVRQRWWFMISPEGGKLPSVEQIRAAAQAADDGAQPQPLTDPTRTTDMFQQSEIPGNLEFPDEAMGIMDEIMSQPNLPLSALWPLHEIGGAAKSQLGTSLAPGSSTITQPMVNNSLSQEILSLKQQAAARKETTTHVPPYLWTGTYDYPTQTPTTANMPSTQPVDMEMLDAGFDWRDWGQNLHNLDMSGMP</sequence>